<dbReference type="EMBL" id="LUXO01000009">
    <property type="protein sequence ID" value="KZV06032.1"/>
    <property type="molecule type" value="Genomic_DNA"/>
</dbReference>
<comment type="caution">
    <text evidence="1">The sequence shown here is derived from an EMBL/GenBank/DDBJ whole genome shotgun (WGS) entry which is preliminary data.</text>
</comment>
<accession>A0AAW3RJ86</accession>
<proteinExistence type="predicted"/>
<name>A0AAW3RJ86_LACPN</name>
<gene>
    <name evidence="1" type="ORF">NAB2_0448</name>
</gene>
<dbReference type="Proteomes" id="UP000076872">
    <property type="component" value="Unassembled WGS sequence"/>
</dbReference>
<protein>
    <submittedName>
        <fullName evidence="1">Glycerophosphoryl diester phosphodiesterase</fullName>
    </submittedName>
</protein>
<evidence type="ECO:0000313" key="2">
    <source>
        <dbReference type="Proteomes" id="UP000076872"/>
    </source>
</evidence>
<dbReference type="AlphaFoldDB" id="A0AAW3RJ86"/>
<reference evidence="1 2" key="1">
    <citation type="submission" date="2016-03" db="EMBL/GenBank/DDBJ databases">
        <title>Comparative genomics of 54 Lactobacillus plantarum strains reveals genomic uncoupling from niche constraints.</title>
        <authorList>
            <person name="Martino M.E."/>
        </authorList>
    </citation>
    <scope>NUCLEOTIDE SEQUENCE [LARGE SCALE GENOMIC DNA]</scope>
    <source>
        <strain evidence="1 2">NAB2</strain>
    </source>
</reference>
<sequence>MQRLTAMGADGLITNRPGQLRRLQGQSKHYYFYQLINWLVSWL</sequence>
<evidence type="ECO:0000313" key="1">
    <source>
        <dbReference type="EMBL" id="KZV06032.1"/>
    </source>
</evidence>
<organism evidence="1 2">
    <name type="scientific">Lactiplantibacillus plantarum</name>
    <name type="common">Lactobacillus plantarum</name>
    <dbReference type="NCBI Taxonomy" id="1590"/>
    <lineage>
        <taxon>Bacteria</taxon>
        <taxon>Bacillati</taxon>
        <taxon>Bacillota</taxon>
        <taxon>Bacilli</taxon>
        <taxon>Lactobacillales</taxon>
        <taxon>Lactobacillaceae</taxon>
        <taxon>Lactiplantibacillus</taxon>
    </lineage>
</organism>